<dbReference type="RefSeq" id="WP_106891665.1">
    <property type="nucleotide sequence ID" value="NZ_CP027860.1"/>
</dbReference>
<keyword evidence="2" id="KW-1185">Reference proteome</keyword>
<proteinExistence type="predicted"/>
<evidence type="ECO:0000313" key="2">
    <source>
        <dbReference type="Proteomes" id="UP000241074"/>
    </source>
</evidence>
<evidence type="ECO:0000313" key="1">
    <source>
        <dbReference type="EMBL" id="AVP97745.1"/>
    </source>
</evidence>
<name>A0A2P1PSD6_9GAMM</name>
<sequence>MSEHGSAWQSRWLVLRAASLLALGVVLPVCAEPPSRYRVTGEVQREVEALPTSARFVVSGTLQGDSFAPEASARYQIKSLDATLAACAAPTDAMFQDGFE</sequence>
<protein>
    <submittedName>
        <fullName evidence="1">Uncharacterized protein</fullName>
    </submittedName>
</protein>
<reference evidence="1 2" key="2">
    <citation type="submission" date="2018-03" db="EMBL/GenBank/DDBJ databases">
        <authorList>
            <person name="Keele B.F."/>
        </authorList>
    </citation>
    <scope>NUCLEOTIDE SEQUENCE [LARGE SCALE GENOMIC DNA]</scope>
    <source>
        <strain evidence="1 2">D13</strain>
    </source>
</reference>
<reference evidence="1 2" key="1">
    <citation type="submission" date="2018-03" db="EMBL/GenBank/DDBJ databases">
        <title>Ahniella affigens gen. nov., sp. nov., a gammaproteobacterium isolated from sandy soil near a stream.</title>
        <authorList>
            <person name="Ko Y."/>
            <person name="Kim J.-H."/>
        </authorList>
    </citation>
    <scope>NUCLEOTIDE SEQUENCE [LARGE SCALE GENOMIC DNA]</scope>
    <source>
        <strain evidence="1 2">D13</strain>
    </source>
</reference>
<dbReference type="Proteomes" id="UP000241074">
    <property type="component" value="Chromosome"/>
</dbReference>
<dbReference type="KEGG" id="xba:C7S18_11285"/>
<accession>A0A2P1PSD6</accession>
<gene>
    <name evidence="1" type="ORF">C7S18_11285</name>
</gene>
<dbReference type="EMBL" id="CP027860">
    <property type="protein sequence ID" value="AVP97745.1"/>
    <property type="molecule type" value="Genomic_DNA"/>
</dbReference>
<organism evidence="1 2">
    <name type="scientific">Ahniella affigens</name>
    <dbReference type="NCBI Taxonomy" id="2021234"/>
    <lineage>
        <taxon>Bacteria</taxon>
        <taxon>Pseudomonadati</taxon>
        <taxon>Pseudomonadota</taxon>
        <taxon>Gammaproteobacteria</taxon>
        <taxon>Lysobacterales</taxon>
        <taxon>Rhodanobacteraceae</taxon>
        <taxon>Ahniella</taxon>
    </lineage>
</organism>
<dbReference type="AlphaFoldDB" id="A0A2P1PSD6"/>